<evidence type="ECO:0000313" key="9">
    <source>
        <dbReference type="Proteomes" id="UP000217771"/>
    </source>
</evidence>
<dbReference type="GO" id="GO:0006879">
    <property type="term" value="P:intracellular iron ion homeostasis"/>
    <property type="evidence" value="ECO:0007669"/>
    <property type="project" value="TreeGrafter"/>
</dbReference>
<dbReference type="PANTHER" id="PTHR42802:SF1">
    <property type="entry name" value="L-ORNITHINE N(5)-MONOOXYGENASE"/>
    <property type="match status" value="1"/>
</dbReference>
<sequence>MRIHDLIGIGFGPSNIALAIALEEQDQRGQARDAFFIERQPAFAWHPDMMLDHAHMQISFLKDLVTPRAPSSHYTFLNYLHAKGRLQDFINLQTFFPSRHEFNDYLSWVASHFEERCSYGEEVVEVLPHGEDDDITLLRVCSRDANGNHHERLTRSLVIGVGGAPNVPPCFAGLYDDPRVFHSSHYLKELARQKSPRRIAVVGAGQSAAEIFLDLHNRPGIEVDLITRAWAFKPSDDSPFVNEIFNPEYTDYVFNNPTGQRQALMQEYKSTNYSAPDLALIEQIYNVFYQQKVTGETRHRFRRRHEVTHAESTADGVRLDITELDSGATDTANFDAVVLATGYRRDVHETLLDPLKPYLGDFAVDRHYRVFTPPHFKPAIFLQGCCEPTHGLSDTLLSILASRTQEICEVLDATLPAAQTPRVHTPAASLVGTN</sequence>
<keyword evidence="9" id="KW-1185">Reference proteome</keyword>
<dbReference type="AlphaFoldDB" id="A0A2A2ESH0"/>
<gene>
    <name evidence="8" type="ORF">CK498_19285</name>
</gene>
<accession>A0A2A2ESH0</accession>
<comment type="similarity">
    <text evidence="3">Belongs to the lysine N(6)-hydroxylase/L-ornithine N(5)-oxygenase family.</text>
</comment>
<evidence type="ECO:0000256" key="4">
    <source>
        <dbReference type="ARBA" id="ARBA00022630"/>
    </source>
</evidence>
<keyword evidence="7" id="KW-0560">Oxidoreductase</keyword>
<evidence type="ECO:0000256" key="1">
    <source>
        <dbReference type="ARBA" id="ARBA00001974"/>
    </source>
</evidence>
<keyword evidence="8" id="KW-0503">Monooxygenase</keyword>
<evidence type="ECO:0000313" key="8">
    <source>
        <dbReference type="EMBL" id="PAU75287.1"/>
    </source>
</evidence>
<name>A0A2A2ESH0_9GAMM</name>
<dbReference type="Pfam" id="PF13434">
    <property type="entry name" value="Lys_Orn_oxgnase"/>
    <property type="match status" value="1"/>
</dbReference>
<reference evidence="8 9" key="1">
    <citation type="submission" date="2017-08" db="EMBL/GenBank/DDBJ databases">
        <title>Halomonas alkalisoli sp. nov., isolated from saline alkaline soil.</title>
        <authorList>
            <person name="Wang D."/>
            <person name="Zhang G."/>
        </authorList>
    </citation>
    <scope>NUCLEOTIDE SEQUENCE [LARGE SCALE GENOMIC DNA]</scope>
    <source>
        <strain evidence="8 9">WRN001</strain>
    </source>
</reference>
<dbReference type="PANTHER" id="PTHR42802">
    <property type="entry name" value="MONOOXYGENASE"/>
    <property type="match status" value="1"/>
</dbReference>
<dbReference type="SUPFAM" id="SSF51905">
    <property type="entry name" value="FAD/NAD(P)-binding domain"/>
    <property type="match status" value="2"/>
</dbReference>
<comment type="pathway">
    <text evidence="2">Siderophore biosynthesis.</text>
</comment>
<dbReference type="GO" id="GO:0004497">
    <property type="term" value="F:monooxygenase activity"/>
    <property type="evidence" value="ECO:0007669"/>
    <property type="project" value="UniProtKB-KW"/>
</dbReference>
<dbReference type="RefSeq" id="WP_095622482.1">
    <property type="nucleotide sequence ID" value="NZ_NSKB01000007.1"/>
</dbReference>
<comment type="cofactor">
    <cofactor evidence="1">
        <name>FAD</name>
        <dbReference type="ChEBI" id="CHEBI:57692"/>
    </cofactor>
</comment>
<dbReference type="OrthoDB" id="7527071at2"/>
<proteinExistence type="inferred from homology"/>
<dbReference type="Proteomes" id="UP000217771">
    <property type="component" value="Unassembled WGS sequence"/>
</dbReference>
<evidence type="ECO:0000256" key="2">
    <source>
        <dbReference type="ARBA" id="ARBA00004924"/>
    </source>
</evidence>
<comment type="caution">
    <text evidence="8">The sequence shown here is derived from an EMBL/GenBank/DDBJ whole genome shotgun (WGS) entry which is preliminary data.</text>
</comment>
<dbReference type="InterPro" id="IPR036188">
    <property type="entry name" value="FAD/NAD-bd_sf"/>
</dbReference>
<evidence type="ECO:0000256" key="6">
    <source>
        <dbReference type="ARBA" id="ARBA00022857"/>
    </source>
</evidence>
<keyword evidence="4" id="KW-0285">Flavoprotein</keyword>
<organism evidence="8 9">
    <name type="scientific">Halomonas salipaludis</name>
    <dbReference type="NCBI Taxonomy" id="2032625"/>
    <lineage>
        <taxon>Bacteria</taxon>
        <taxon>Pseudomonadati</taxon>
        <taxon>Pseudomonadota</taxon>
        <taxon>Gammaproteobacteria</taxon>
        <taxon>Oceanospirillales</taxon>
        <taxon>Halomonadaceae</taxon>
        <taxon>Halomonas</taxon>
    </lineage>
</organism>
<keyword evidence="6" id="KW-0521">NADP</keyword>
<keyword evidence="5" id="KW-0274">FAD</keyword>
<evidence type="ECO:0000256" key="3">
    <source>
        <dbReference type="ARBA" id="ARBA00007588"/>
    </source>
</evidence>
<dbReference type="EMBL" id="NSKB01000007">
    <property type="protein sequence ID" value="PAU75287.1"/>
    <property type="molecule type" value="Genomic_DNA"/>
</dbReference>
<protein>
    <submittedName>
        <fullName evidence="8">Ornithine monooxygenase</fullName>
    </submittedName>
</protein>
<dbReference type="InterPro" id="IPR025700">
    <property type="entry name" value="Lys/Orn_oxygenase"/>
</dbReference>
<dbReference type="Gene3D" id="3.50.50.60">
    <property type="entry name" value="FAD/NAD(P)-binding domain"/>
    <property type="match status" value="1"/>
</dbReference>
<evidence type="ECO:0000256" key="7">
    <source>
        <dbReference type="ARBA" id="ARBA00023002"/>
    </source>
</evidence>
<evidence type="ECO:0000256" key="5">
    <source>
        <dbReference type="ARBA" id="ARBA00022827"/>
    </source>
</evidence>